<protein>
    <submittedName>
        <fullName evidence="3">Uncharacterized protein</fullName>
    </submittedName>
</protein>
<dbReference type="AlphaFoldDB" id="A0ABD3RDF0"/>
<sequence>MEYQNGAENNKSVANTTPTSSSTMTFAILGRTALLATRRTAVATTSQQAKRRMGSSAPAQEWTGIDKVVRGVFPKDEQLVAAIIGGYFGIFVLVKTMIAMSGSPVEAAPAVANPSTGAIPDVDSEEFGAFLESEENVTMLVESFEK</sequence>
<dbReference type="EMBL" id="JALLPB020000286">
    <property type="protein sequence ID" value="KAL3811023.1"/>
    <property type="molecule type" value="Genomic_DNA"/>
</dbReference>
<organism evidence="3 4">
    <name type="scientific">Cyclostephanos tholiformis</name>
    <dbReference type="NCBI Taxonomy" id="382380"/>
    <lineage>
        <taxon>Eukaryota</taxon>
        <taxon>Sar</taxon>
        <taxon>Stramenopiles</taxon>
        <taxon>Ochrophyta</taxon>
        <taxon>Bacillariophyta</taxon>
        <taxon>Coscinodiscophyceae</taxon>
        <taxon>Thalassiosirophycidae</taxon>
        <taxon>Stephanodiscales</taxon>
        <taxon>Stephanodiscaceae</taxon>
        <taxon>Cyclostephanos</taxon>
    </lineage>
</organism>
<evidence type="ECO:0000313" key="4">
    <source>
        <dbReference type="Proteomes" id="UP001530377"/>
    </source>
</evidence>
<keyword evidence="2" id="KW-1133">Transmembrane helix</keyword>
<keyword evidence="2" id="KW-0472">Membrane</keyword>
<accession>A0ABD3RDF0</accession>
<evidence type="ECO:0000256" key="1">
    <source>
        <dbReference type="SAM" id="MobiDB-lite"/>
    </source>
</evidence>
<gene>
    <name evidence="3" type="ORF">ACHAXA_010284</name>
</gene>
<evidence type="ECO:0000256" key="2">
    <source>
        <dbReference type="SAM" id="Phobius"/>
    </source>
</evidence>
<reference evidence="3 4" key="1">
    <citation type="submission" date="2024-10" db="EMBL/GenBank/DDBJ databases">
        <title>Updated reference genomes for cyclostephanoid diatoms.</title>
        <authorList>
            <person name="Roberts W.R."/>
            <person name="Alverson A.J."/>
        </authorList>
    </citation>
    <scope>NUCLEOTIDE SEQUENCE [LARGE SCALE GENOMIC DNA]</scope>
    <source>
        <strain evidence="3 4">AJA228-03</strain>
    </source>
</reference>
<keyword evidence="2" id="KW-0812">Transmembrane</keyword>
<name>A0ABD3RDF0_9STRA</name>
<evidence type="ECO:0000313" key="3">
    <source>
        <dbReference type="EMBL" id="KAL3811023.1"/>
    </source>
</evidence>
<feature type="transmembrane region" description="Helical" evidence="2">
    <location>
        <begin position="79"/>
        <end position="98"/>
    </location>
</feature>
<keyword evidence="4" id="KW-1185">Reference proteome</keyword>
<dbReference type="Proteomes" id="UP001530377">
    <property type="component" value="Unassembled WGS sequence"/>
</dbReference>
<proteinExistence type="predicted"/>
<feature type="region of interest" description="Disordered" evidence="1">
    <location>
        <begin position="1"/>
        <end position="20"/>
    </location>
</feature>
<comment type="caution">
    <text evidence="3">The sequence shown here is derived from an EMBL/GenBank/DDBJ whole genome shotgun (WGS) entry which is preliminary data.</text>
</comment>